<feature type="transmembrane region" description="Helical" evidence="6">
    <location>
        <begin position="461"/>
        <end position="484"/>
    </location>
</feature>
<feature type="compositionally biased region" description="Basic and acidic residues" evidence="5">
    <location>
        <begin position="73"/>
        <end position="95"/>
    </location>
</feature>
<feature type="region of interest" description="Disordered" evidence="5">
    <location>
        <begin position="69"/>
        <end position="99"/>
    </location>
</feature>
<feature type="transmembrane region" description="Helical" evidence="6">
    <location>
        <begin position="194"/>
        <end position="212"/>
    </location>
</feature>
<feature type="transmembrane region" description="Helical" evidence="6">
    <location>
        <begin position="286"/>
        <end position="304"/>
    </location>
</feature>
<dbReference type="FunFam" id="1.20.1250.20:FF:000082">
    <property type="entry name" value="MFS multidrug transporter, putative"/>
    <property type="match status" value="1"/>
</dbReference>
<dbReference type="PANTHER" id="PTHR23502:SF134">
    <property type="entry name" value="MAJOR FACILITATOR SUPERFAMILY (MFS) PROFILE DOMAIN-CONTAINING PROTEIN-RELATED"/>
    <property type="match status" value="1"/>
</dbReference>
<feature type="compositionally biased region" description="Basic and acidic residues" evidence="5">
    <location>
        <begin position="11"/>
        <end position="38"/>
    </location>
</feature>
<organism evidence="8 9">
    <name type="scientific">Schizopora paradoxa</name>
    <dbReference type="NCBI Taxonomy" id="27342"/>
    <lineage>
        <taxon>Eukaryota</taxon>
        <taxon>Fungi</taxon>
        <taxon>Dikarya</taxon>
        <taxon>Basidiomycota</taxon>
        <taxon>Agaricomycotina</taxon>
        <taxon>Agaricomycetes</taxon>
        <taxon>Hymenochaetales</taxon>
        <taxon>Schizoporaceae</taxon>
        <taxon>Schizopora</taxon>
    </lineage>
</organism>
<reference evidence="8 9" key="1">
    <citation type="submission" date="2015-04" db="EMBL/GenBank/DDBJ databases">
        <title>Complete genome sequence of Schizopora paradoxa KUC8140, a cosmopolitan wood degrader in East Asia.</title>
        <authorList>
            <consortium name="DOE Joint Genome Institute"/>
            <person name="Min B."/>
            <person name="Park H."/>
            <person name="Jang Y."/>
            <person name="Kim J.-J."/>
            <person name="Kim K.H."/>
            <person name="Pangilinan J."/>
            <person name="Lipzen A."/>
            <person name="Riley R."/>
            <person name="Grigoriev I.V."/>
            <person name="Spatafora J.W."/>
            <person name="Choi I.-G."/>
        </authorList>
    </citation>
    <scope>NUCLEOTIDE SEQUENCE [LARGE SCALE GENOMIC DNA]</scope>
    <source>
        <strain evidence="8 9">KUC8140</strain>
    </source>
</reference>
<feature type="transmembrane region" description="Helical" evidence="6">
    <location>
        <begin position="161"/>
        <end position="182"/>
    </location>
</feature>
<evidence type="ECO:0000256" key="4">
    <source>
        <dbReference type="ARBA" id="ARBA00023136"/>
    </source>
</evidence>
<sequence length="570" mass="63211">MAESSNTTLYGDDKLKSDPEAEREHVTLHRVESVSERVDSRLALSSRPSAHQLDSSISQQVFYAFHHEHHQHSKDGGADDKEEPSHTNTSCEKEIQSSTESAEIIYVDWEPNDPRNPATYSNTRKWVITVTACAMTGLSAAVASTYPIGYGSMTADLNCTTFQATIGLSLYTLGFGLIPLVTAPFSEEFGRQPLYVVSGFIFMIMHLGVALAQNIQSVQIMRFIQGGAGSTGATMVGGTIADIWSPEQRGLPMSVFAIGAIGGLGLGPTLAGWIETNKNLQWRWIQYIHLIVGFVLFLAIITFMKETRGSVLLTKIAKKMRKDTGDPKYRARIEDERGSLKSLMLVSLTRPIYFLFAEPVVTSFSLWIGFAWGVLFVFLESISPAFTQLHQFNIGEIGSIYGCISIGSVLGFASHYFIQERLYRNQYKRRKQEARLYSACAAGILFPISMFIYAWTSFSHVTWIAMAIGIVLFVWAAFVMYLAVFSYLADCYGPFASSALAGQSLCRNLAGTAFPLFTTQMYAKLTFKWAGTLFGGIAFLMMPIPFILFFRGPRIRAKSKFASQVPTFSS</sequence>
<dbReference type="GO" id="GO:0022857">
    <property type="term" value="F:transmembrane transporter activity"/>
    <property type="evidence" value="ECO:0007669"/>
    <property type="project" value="InterPro"/>
</dbReference>
<evidence type="ECO:0000313" key="9">
    <source>
        <dbReference type="Proteomes" id="UP000053477"/>
    </source>
</evidence>
<feature type="transmembrane region" description="Helical" evidence="6">
    <location>
        <begin position="434"/>
        <end position="455"/>
    </location>
</feature>
<dbReference type="SUPFAM" id="SSF103473">
    <property type="entry name" value="MFS general substrate transporter"/>
    <property type="match status" value="1"/>
</dbReference>
<dbReference type="CDD" id="cd17323">
    <property type="entry name" value="MFS_Tpo1_MDR_like"/>
    <property type="match status" value="1"/>
</dbReference>
<keyword evidence="4 6" id="KW-0472">Membrane</keyword>
<protein>
    <submittedName>
        <fullName evidence="8">MFS general substrate transporter</fullName>
    </submittedName>
</protein>
<dbReference type="Pfam" id="PF07690">
    <property type="entry name" value="MFS_1"/>
    <property type="match status" value="1"/>
</dbReference>
<dbReference type="InterPro" id="IPR011701">
    <property type="entry name" value="MFS"/>
</dbReference>
<dbReference type="InParanoid" id="A0A0H2S8Q9"/>
<evidence type="ECO:0000259" key="7">
    <source>
        <dbReference type="PROSITE" id="PS50850"/>
    </source>
</evidence>
<feature type="transmembrane region" description="Helical" evidence="6">
    <location>
        <begin position="352"/>
        <end position="379"/>
    </location>
</feature>
<gene>
    <name evidence="8" type="ORF">SCHPADRAFT_828295</name>
</gene>
<feature type="domain" description="Major facilitator superfamily (MFS) profile" evidence="7">
    <location>
        <begin position="125"/>
        <end position="556"/>
    </location>
</feature>
<keyword evidence="3 6" id="KW-1133">Transmembrane helix</keyword>
<feature type="transmembrane region" description="Helical" evidence="6">
    <location>
        <begin position="529"/>
        <end position="550"/>
    </location>
</feature>
<feature type="transmembrane region" description="Helical" evidence="6">
    <location>
        <begin position="126"/>
        <end position="149"/>
    </location>
</feature>
<evidence type="ECO:0000256" key="2">
    <source>
        <dbReference type="ARBA" id="ARBA00022692"/>
    </source>
</evidence>
<proteinExistence type="predicted"/>
<keyword evidence="2 6" id="KW-0812">Transmembrane</keyword>
<dbReference type="PROSITE" id="PS50850">
    <property type="entry name" value="MFS"/>
    <property type="match status" value="1"/>
</dbReference>
<dbReference type="PANTHER" id="PTHR23502">
    <property type="entry name" value="MAJOR FACILITATOR SUPERFAMILY"/>
    <property type="match status" value="1"/>
</dbReference>
<dbReference type="STRING" id="27342.A0A0H2S8Q9"/>
<name>A0A0H2S8Q9_9AGAM</name>
<keyword evidence="9" id="KW-1185">Reference proteome</keyword>
<dbReference type="Proteomes" id="UP000053477">
    <property type="component" value="Unassembled WGS sequence"/>
</dbReference>
<dbReference type="InterPro" id="IPR036259">
    <property type="entry name" value="MFS_trans_sf"/>
</dbReference>
<feature type="transmembrane region" description="Helical" evidence="6">
    <location>
        <begin position="255"/>
        <end position="274"/>
    </location>
</feature>
<dbReference type="Gene3D" id="1.20.1250.20">
    <property type="entry name" value="MFS general substrate transporter like domains"/>
    <property type="match status" value="1"/>
</dbReference>
<evidence type="ECO:0000256" key="5">
    <source>
        <dbReference type="SAM" id="MobiDB-lite"/>
    </source>
</evidence>
<evidence type="ECO:0000313" key="8">
    <source>
        <dbReference type="EMBL" id="KLO13266.1"/>
    </source>
</evidence>
<dbReference type="EMBL" id="KQ085962">
    <property type="protein sequence ID" value="KLO13266.1"/>
    <property type="molecule type" value="Genomic_DNA"/>
</dbReference>
<comment type="subcellular location">
    <subcellularLocation>
        <location evidence="1">Membrane</location>
        <topology evidence="1">Multi-pass membrane protein</topology>
    </subcellularLocation>
</comment>
<dbReference type="GO" id="GO:0005886">
    <property type="term" value="C:plasma membrane"/>
    <property type="evidence" value="ECO:0007669"/>
    <property type="project" value="TreeGrafter"/>
</dbReference>
<feature type="transmembrane region" description="Helical" evidence="6">
    <location>
        <begin position="399"/>
        <end position="418"/>
    </location>
</feature>
<dbReference type="AlphaFoldDB" id="A0A0H2S8Q9"/>
<dbReference type="OrthoDB" id="5376138at2759"/>
<evidence type="ECO:0000256" key="3">
    <source>
        <dbReference type="ARBA" id="ARBA00022989"/>
    </source>
</evidence>
<accession>A0A0H2S8Q9</accession>
<feature type="region of interest" description="Disordered" evidence="5">
    <location>
        <begin position="1"/>
        <end position="38"/>
    </location>
</feature>
<dbReference type="InterPro" id="IPR020846">
    <property type="entry name" value="MFS_dom"/>
</dbReference>
<evidence type="ECO:0000256" key="1">
    <source>
        <dbReference type="ARBA" id="ARBA00004141"/>
    </source>
</evidence>
<evidence type="ECO:0000256" key="6">
    <source>
        <dbReference type="SAM" id="Phobius"/>
    </source>
</evidence>